<dbReference type="GeneID" id="97382549"/>
<dbReference type="CDD" id="cd00609">
    <property type="entry name" value="AAT_like"/>
    <property type="match status" value="1"/>
</dbReference>
<dbReference type="InterPro" id="IPR005861">
    <property type="entry name" value="HisP_aminotrans"/>
</dbReference>
<keyword evidence="8" id="KW-0028">Amino-acid biosynthesis</keyword>
<accession>A0A4R1QUA4</accession>
<evidence type="ECO:0000259" key="9">
    <source>
        <dbReference type="Pfam" id="PF00155"/>
    </source>
</evidence>
<evidence type="ECO:0000256" key="6">
    <source>
        <dbReference type="ARBA" id="ARBA00022898"/>
    </source>
</evidence>
<dbReference type="EC" id="2.6.1.9" evidence="8"/>
<dbReference type="HAMAP" id="MF_01023">
    <property type="entry name" value="HisC_aminotrans_2"/>
    <property type="match status" value="1"/>
</dbReference>
<dbReference type="Proteomes" id="UP000295184">
    <property type="component" value="Unassembled WGS sequence"/>
</dbReference>
<dbReference type="OrthoDB" id="9813612at2"/>
<dbReference type="InterPro" id="IPR004839">
    <property type="entry name" value="Aminotransferase_I/II_large"/>
</dbReference>
<evidence type="ECO:0000256" key="2">
    <source>
        <dbReference type="ARBA" id="ARBA00005011"/>
    </source>
</evidence>
<evidence type="ECO:0000313" key="10">
    <source>
        <dbReference type="EMBL" id="TCL54504.1"/>
    </source>
</evidence>
<dbReference type="PANTHER" id="PTHR43643:SF3">
    <property type="entry name" value="HISTIDINOL-PHOSPHATE AMINOTRANSFERASE"/>
    <property type="match status" value="1"/>
</dbReference>
<dbReference type="InterPro" id="IPR015424">
    <property type="entry name" value="PyrdxlP-dep_Trfase"/>
</dbReference>
<comment type="similarity">
    <text evidence="8">Belongs to the class-II pyridoxal-phosphate-dependent aminotransferase family. Histidinol-phosphate aminotransferase subfamily.</text>
</comment>
<evidence type="ECO:0000256" key="7">
    <source>
        <dbReference type="ARBA" id="ARBA00047481"/>
    </source>
</evidence>
<dbReference type="PROSITE" id="PS00599">
    <property type="entry name" value="AA_TRANSFER_CLASS_2"/>
    <property type="match status" value="1"/>
</dbReference>
<feature type="modified residue" description="N6-(pyridoxal phosphate)lysine" evidence="8">
    <location>
        <position position="209"/>
    </location>
</feature>
<evidence type="ECO:0000256" key="8">
    <source>
        <dbReference type="HAMAP-Rule" id="MF_01023"/>
    </source>
</evidence>
<keyword evidence="8" id="KW-0368">Histidine biosynthesis</keyword>
<dbReference type="NCBIfam" id="TIGR01141">
    <property type="entry name" value="hisC"/>
    <property type="match status" value="1"/>
</dbReference>
<comment type="cofactor">
    <cofactor evidence="1 8">
        <name>pyridoxal 5'-phosphate</name>
        <dbReference type="ChEBI" id="CHEBI:597326"/>
    </cofactor>
</comment>
<dbReference type="Pfam" id="PF00155">
    <property type="entry name" value="Aminotran_1_2"/>
    <property type="match status" value="1"/>
</dbReference>
<dbReference type="AlphaFoldDB" id="A0A4R1QUA4"/>
<comment type="pathway">
    <text evidence="2 8">Amino-acid biosynthesis; L-histidine biosynthesis; L-histidine from 5-phospho-alpha-D-ribose 1-diphosphate: step 7/9.</text>
</comment>
<gene>
    <name evidence="8" type="primary">hisC</name>
    <name evidence="10" type="ORF">EDD77_1218</name>
</gene>
<dbReference type="UniPathway" id="UPA00031">
    <property type="reaction ID" value="UER00012"/>
</dbReference>
<dbReference type="GO" id="GO:0004400">
    <property type="term" value="F:histidinol-phosphate transaminase activity"/>
    <property type="evidence" value="ECO:0007669"/>
    <property type="project" value="UniProtKB-UniRule"/>
</dbReference>
<dbReference type="Gene3D" id="3.40.640.10">
    <property type="entry name" value="Type I PLP-dependent aspartate aminotransferase-like (Major domain)"/>
    <property type="match status" value="1"/>
</dbReference>
<dbReference type="Gene3D" id="3.90.1150.10">
    <property type="entry name" value="Aspartate Aminotransferase, domain 1"/>
    <property type="match status" value="1"/>
</dbReference>
<dbReference type="InterPro" id="IPR015422">
    <property type="entry name" value="PyrdxlP-dep_Trfase_small"/>
</dbReference>
<dbReference type="InterPro" id="IPR015421">
    <property type="entry name" value="PyrdxlP-dep_Trfase_major"/>
</dbReference>
<evidence type="ECO:0000313" key="11">
    <source>
        <dbReference type="Proteomes" id="UP000295184"/>
    </source>
</evidence>
<sequence>MSRFFSSRYAALTPYTPGEQPQDQDYLKLNTNESPFPPSPGVAAAVAEQCGKLQLYSDPQCAGLRRALADCYGVKPANVMVGNGSDEVLDLAFCAFAGEERPLYFADVTYGFYPVFAAKNRLPYEVIPLKEDFSIDPADYFGKNGVAVIANPNAPTGLALGLDDFEAILKANPDGVLIVDEAYVDFGAESAAALLDRYDNLLVVRTFSKSRSMAGARLGFALGSEALIADLETLRYSTNPYNVNRMTLAAGEAALAQDDYYMENCRRIAAIRDKVAGQLEAMGWKVLPSKANFLFAAAPGMGGGAMYQALRQRGVLVRYFDAPRTRDYIRVSVGDEAQMERFMQTIKEIMKEAAQ</sequence>
<dbReference type="SUPFAM" id="SSF53383">
    <property type="entry name" value="PLP-dependent transferases"/>
    <property type="match status" value="1"/>
</dbReference>
<keyword evidence="5 8" id="KW-0808">Transferase</keyword>
<dbReference type="RefSeq" id="WP_058962663.1">
    <property type="nucleotide sequence ID" value="NZ_CABKVM010000011.1"/>
</dbReference>
<keyword evidence="4 8" id="KW-0032">Aminotransferase</keyword>
<dbReference type="GO" id="GO:0030170">
    <property type="term" value="F:pyridoxal phosphate binding"/>
    <property type="evidence" value="ECO:0007669"/>
    <property type="project" value="InterPro"/>
</dbReference>
<dbReference type="GO" id="GO:0000105">
    <property type="term" value="P:L-histidine biosynthetic process"/>
    <property type="evidence" value="ECO:0007669"/>
    <property type="project" value="UniProtKB-UniRule"/>
</dbReference>
<comment type="catalytic activity">
    <reaction evidence="7 8">
        <text>L-histidinol phosphate + 2-oxoglutarate = 3-(imidazol-4-yl)-2-oxopropyl phosphate + L-glutamate</text>
        <dbReference type="Rhea" id="RHEA:23744"/>
        <dbReference type="ChEBI" id="CHEBI:16810"/>
        <dbReference type="ChEBI" id="CHEBI:29985"/>
        <dbReference type="ChEBI" id="CHEBI:57766"/>
        <dbReference type="ChEBI" id="CHEBI:57980"/>
        <dbReference type="EC" id="2.6.1.9"/>
    </reaction>
</comment>
<evidence type="ECO:0000256" key="3">
    <source>
        <dbReference type="ARBA" id="ARBA00011738"/>
    </source>
</evidence>
<name>A0A4R1QUA4_9FIRM</name>
<dbReference type="STRING" id="1650663.GCA_001486665_00124"/>
<evidence type="ECO:0000256" key="5">
    <source>
        <dbReference type="ARBA" id="ARBA00022679"/>
    </source>
</evidence>
<dbReference type="InterPro" id="IPR050106">
    <property type="entry name" value="HistidinolP_aminotransfase"/>
</dbReference>
<keyword evidence="6 8" id="KW-0663">Pyridoxal phosphate</keyword>
<proteinExistence type="inferred from homology"/>
<evidence type="ECO:0000256" key="1">
    <source>
        <dbReference type="ARBA" id="ARBA00001933"/>
    </source>
</evidence>
<protein>
    <recommendedName>
        <fullName evidence="8">Histidinol-phosphate aminotransferase</fullName>
        <ecNumber evidence="8">2.6.1.9</ecNumber>
    </recommendedName>
    <alternativeName>
        <fullName evidence="8">Imidazole acetol-phosphate transaminase</fullName>
    </alternativeName>
</protein>
<organism evidence="10 11">
    <name type="scientific">Allofournierella massiliensis</name>
    <dbReference type="NCBI Taxonomy" id="1650663"/>
    <lineage>
        <taxon>Bacteria</taxon>
        <taxon>Bacillati</taxon>
        <taxon>Bacillota</taxon>
        <taxon>Clostridia</taxon>
        <taxon>Eubacteriales</taxon>
        <taxon>Oscillospiraceae</taxon>
        <taxon>Allofournierella</taxon>
    </lineage>
</organism>
<comment type="subunit">
    <text evidence="3 8">Homodimer.</text>
</comment>
<dbReference type="PANTHER" id="PTHR43643">
    <property type="entry name" value="HISTIDINOL-PHOSPHATE AMINOTRANSFERASE 2"/>
    <property type="match status" value="1"/>
</dbReference>
<evidence type="ECO:0000256" key="4">
    <source>
        <dbReference type="ARBA" id="ARBA00022576"/>
    </source>
</evidence>
<dbReference type="InterPro" id="IPR001917">
    <property type="entry name" value="Aminotrans_II_pyridoxalP_BS"/>
</dbReference>
<reference evidence="10 11" key="1">
    <citation type="submission" date="2019-03" db="EMBL/GenBank/DDBJ databases">
        <title>Genomic Encyclopedia of Type Strains, Phase IV (KMG-IV): sequencing the most valuable type-strain genomes for metagenomic binning, comparative biology and taxonomic classification.</title>
        <authorList>
            <person name="Goeker M."/>
        </authorList>
    </citation>
    <scope>NUCLEOTIDE SEQUENCE [LARGE SCALE GENOMIC DNA]</scope>
    <source>
        <strain evidence="10 11">DSM 100451</strain>
    </source>
</reference>
<comment type="caution">
    <text evidence="10">The sequence shown here is derived from an EMBL/GenBank/DDBJ whole genome shotgun (WGS) entry which is preliminary data.</text>
</comment>
<feature type="domain" description="Aminotransferase class I/classII large" evidence="9">
    <location>
        <begin position="25"/>
        <end position="346"/>
    </location>
</feature>
<dbReference type="EMBL" id="SLUM01000021">
    <property type="protein sequence ID" value="TCL54504.1"/>
    <property type="molecule type" value="Genomic_DNA"/>
</dbReference>